<sequence>MNAVRSYILRQQQAGLTAVERGFVAEEEDDGTTGSQTDRSSLYSASMYTAYEGEYDDEETSSLTEKEGYNGSEDPKSRNGPASGTAQSESIQSPSSTSSSGYDQTSTPELLPHKPRPVVTRKITTSASGVYFSKLSIGRLAQTAPPAAQYYDKHDSAAGLVRDILPAAGFFTTISPDDRGHMRAVGTRRTMPSSKTTVFSKIFRVADEHVPQCRELVDQALENDLDPLCRYLRGHLSSKHPSPNTSTYKRMQRYHSTIRNIFLRRAAVKGDILIRASVMTESSSLPTALPQQTNDSEPLLSQATGITMAPSYIKEISPVVGFAQWRVVLEKHSPYSLRLFLFDVQTLPARMNVLLDEFLYLLQAGSLLRSMSFVPEFPGGVVDEFRYSHYLRSKRKIQKRVFQGRKYITVQNLVVSDEYRNEGIASQLLQYGLDMADTQNLPIYMEVSSLPLLILCETFGFKLIHELRLIDPKTSKPAAAATMDVTQPLLSSSKAMGVPQSCSVYCMVREPDLKKLTPLPVLPPSRRKSLDEEVEKY</sequence>
<feature type="region of interest" description="Disordered" evidence="1">
    <location>
        <begin position="1"/>
        <end position="119"/>
    </location>
</feature>
<proteinExistence type="predicted"/>
<dbReference type="EMBL" id="JBBJBU010000002">
    <property type="protein sequence ID" value="KAK7206625.1"/>
    <property type="molecule type" value="Genomic_DNA"/>
</dbReference>
<evidence type="ECO:0000313" key="3">
    <source>
        <dbReference type="EMBL" id="KAK7206625.1"/>
    </source>
</evidence>
<accession>A0ABR1F9X3</accession>
<evidence type="ECO:0000259" key="2">
    <source>
        <dbReference type="PROSITE" id="PS51186"/>
    </source>
</evidence>
<dbReference type="PANTHER" id="PTHR42791">
    <property type="entry name" value="GNAT FAMILY ACETYLTRANSFERASE"/>
    <property type="match status" value="1"/>
</dbReference>
<dbReference type="SUPFAM" id="SSF55729">
    <property type="entry name" value="Acyl-CoA N-acyltransferases (Nat)"/>
    <property type="match status" value="1"/>
</dbReference>
<dbReference type="PANTHER" id="PTHR42791:SF4">
    <property type="entry name" value="ACETYLTRANSFERASE, GNAT FAMILY FAMILY (AFU_ORTHOLOGUE AFUA_4G09540)-RELATED"/>
    <property type="match status" value="1"/>
</dbReference>
<feature type="compositionally biased region" description="Polar residues" evidence="1">
    <location>
        <begin position="32"/>
        <end position="47"/>
    </location>
</feature>
<comment type="caution">
    <text evidence="3">The sequence shown here is derived from an EMBL/GenBank/DDBJ whole genome shotgun (WGS) entry which is preliminary data.</text>
</comment>
<dbReference type="InterPro" id="IPR052523">
    <property type="entry name" value="Trichothecene_AcTrans"/>
</dbReference>
<dbReference type="RefSeq" id="XP_064769658.1">
    <property type="nucleotide sequence ID" value="XM_064912021.1"/>
</dbReference>
<feature type="compositionally biased region" description="Low complexity" evidence="1">
    <location>
        <begin position="85"/>
        <end position="107"/>
    </location>
</feature>
<dbReference type="Proteomes" id="UP001498771">
    <property type="component" value="Unassembled WGS sequence"/>
</dbReference>
<dbReference type="GeneID" id="90037533"/>
<dbReference type="CDD" id="cd04301">
    <property type="entry name" value="NAT_SF"/>
    <property type="match status" value="1"/>
</dbReference>
<feature type="domain" description="N-acetyltransferase" evidence="2">
    <location>
        <begin position="327"/>
        <end position="488"/>
    </location>
</feature>
<protein>
    <recommendedName>
        <fullName evidence="2">N-acetyltransferase domain-containing protein</fullName>
    </recommendedName>
</protein>
<evidence type="ECO:0000256" key="1">
    <source>
        <dbReference type="SAM" id="MobiDB-lite"/>
    </source>
</evidence>
<dbReference type="Gene3D" id="3.40.630.30">
    <property type="match status" value="1"/>
</dbReference>
<organism evidence="3 4">
    <name type="scientific">Myxozyma melibiosi</name>
    <dbReference type="NCBI Taxonomy" id="54550"/>
    <lineage>
        <taxon>Eukaryota</taxon>
        <taxon>Fungi</taxon>
        <taxon>Dikarya</taxon>
        <taxon>Ascomycota</taxon>
        <taxon>Saccharomycotina</taxon>
        <taxon>Lipomycetes</taxon>
        <taxon>Lipomycetales</taxon>
        <taxon>Lipomycetaceae</taxon>
        <taxon>Myxozyma</taxon>
    </lineage>
</organism>
<feature type="compositionally biased region" description="Basic and acidic residues" evidence="1">
    <location>
        <begin position="64"/>
        <end position="77"/>
    </location>
</feature>
<dbReference type="InterPro" id="IPR000182">
    <property type="entry name" value="GNAT_dom"/>
</dbReference>
<keyword evidence="4" id="KW-1185">Reference proteome</keyword>
<dbReference type="PROSITE" id="PS51186">
    <property type="entry name" value="GNAT"/>
    <property type="match status" value="1"/>
</dbReference>
<reference evidence="3 4" key="1">
    <citation type="submission" date="2024-03" db="EMBL/GenBank/DDBJ databases">
        <title>Genome-scale model development and genomic sequencing of the oleaginous clade Lipomyces.</title>
        <authorList>
            <consortium name="Lawrence Berkeley National Laboratory"/>
            <person name="Czajka J.J."/>
            <person name="Han Y."/>
            <person name="Kim J."/>
            <person name="Mondo S.J."/>
            <person name="Hofstad B.A."/>
            <person name="Robles A."/>
            <person name="Haridas S."/>
            <person name="Riley R."/>
            <person name="LaButti K."/>
            <person name="Pangilinan J."/>
            <person name="Andreopoulos W."/>
            <person name="Lipzen A."/>
            <person name="Yan J."/>
            <person name="Wang M."/>
            <person name="Ng V."/>
            <person name="Grigoriev I.V."/>
            <person name="Spatafora J.W."/>
            <person name="Magnuson J.K."/>
            <person name="Baker S.E."/>
            <person name="Pomraning K.R."/>
        </authorList>
    </citation>
    <scope>NUCLEOTIDE SEQUENCE [LARGE SCALE GENOMIC DNA]</scope>
    <source>
        <strain evidence="3 4">Phaff 52-87</strain>
    </source>
</reference>
<name>A0ABR1F9X3_9ASCO</name>
<dbReference type="InterPro" id="IPR016181">
    <property type="entry name" value="Acyl_CoA_acyltransferase"/>
</dbReference>
<evidence type="ECO:0000313" key="4">
    <source>
        <dbReference type="Proteomes" id="UP001498771"/>
    </source>
</evidence>
<gene>
    <name evidence="3" type="ORF">BZA70DRAFT_274729</name>
</gene>